<name>A0ABM8BX33_9MOLU</name>
<dbReference type="RefSeq" id="WP_281748215.1">
    <property type="nucleotide sequence ID" value="NZ_AP026933.1"/>
</dbReference>
<protein>
    <submittedName>
        <fullName evidence="1">Uncharacterized protein</fullName>
    </submittedName>
</protein>
<evidence type="ECO:0000313" key="2">
    <source>
        <dbReference type="Proteomes" id="UP001163387"/>
    </source>
</evidence>
<organism evidence="1 2">
    <name type="scientific">Spiroplasma ixodetis</name>
    <dbReference type="NCBI Taxonomy" id="2141"/>
    <lineage>
        <taxon>Bacteria</taxon>
        <taxon>Bacillati</taxon>
        <taxon>Mycoplasmatota</taxon>
        <taxon>Mollicutes</taxon>
        <taxon>Entomoplasmatales</taxon>
        <taxon>Spiroplasmataceae</taxon>
        <taxon>Spiroplasma</taxon>
    </lineage>
</organism>
<keyword evidence="2" id="KW-1185">Reference proteome</keyword>
<gene>
    <name evidence="1" type="ORF">SHM_20840</name>
</gene>
<accession>A0ABM8BX33</accession>
<dbReference type="EMBL" id="AP026933">
    <property type="protein sequence ID" value="BDT04438.1"/>
    <property type="molecule type" value="Genomic_DNA"/>
</dbReference>
<sequence length="77" mass="9292">MTINEFLNKWKEEWEGINIGHFSINGDFTLNLDDICIDKYDLNKFKKLINDFENNFKNWEKLENCNSCGNIIWEENK</sequence>
<reference evidence="1 2" key="1">
    <citation type="journal article" date="2022" name="Front. Microbiol.">
        <title>Male-killing mechanisms vary between Spiroplasma species.</title>
        <authorList>
            <person name="Arai H."/>
            <person name="Inoue M."/>
            <person name="Kageyama D."/>
        </authorList>
    </citation>
    <scope>NUCLEOTIDE SEQUENCE [LARGE SCALE GENOMIC DNA]</scope>
    <source>
        <strain evidence="2">sHm</strain>
    </source>
</reference>
<dbReference type="Proteomes" id="UP001163387">
    <property type="component" value="Chromosome"/>
</dbReference>
<evidence type="ECO:0000313" key="1">
    <source>
        <dbReference type="EMBL" id="BDT04438.1"/>
    </source>
</evidence>
<proteinExistence type="predicted"/>